<name>A0A7J7NE24_9MAGN</name>
<gene>
    <name evidence="1" type="ORF">GIB67_017908</name>
</gene>
<accession>A0A7J7NE24</accession>
<proteinExistence type="predicted"/>
<dbReference type="Proteomes" id="UP000541444">
    <property type="component" value="Unassembled WGS sequence"/>
</dbReference>
<organism evidence="1 2">
    <name type="scientific">Kingdonia uniflora</name>
    <dbReference type="NCBI Taxonomy" id="39325"/>
    <lineage>
        <taxon>Eukaryota</taxon>
        <taxon>Viridiplantae</taxon>
        <taxon>Streptophyta</taxon>
        <taxon>Embryophyta</taxon>
        <taxon>Tracheophyta</taxon>
        <taxon>Spermatophyta</taxon>
        <taxon>Magnoliopsida</taxon>
        <taxon>Ranunculales</taxon>
        <taxon>Circaeasteraceae</taxon>
        <taxon>Kingdonia</taxon>
    </lineage>
</organism>
<evidence type="ECO:0000313" key="2">
    <source>
        <dbReference type="Proteomes" id="UP000541444"/>
    </source>
</evidence>
<evidence type="ECO:0000313" key="1">
    <source>
        <dbReference type="EMBL" id="KAF6165426.1"/>
    </source>
</evidence>
<reference evidence="1 2" key="1">
    <citation type="journal article" date="2020" name="IScience">
        <title>Genome Sequencing of the Endangered Kingdonia uniflora (Circaeasteraceae, Ranunculales) Reveals Potential Mechanisms of Evolutionary Specialization.</title>
        <authorList>
            <person name="Sun Y."/>
            <person name="Deng T."/>
            <person name="Zhang A."/>
            <person name="Moore M.J."/>
            <person name="Landis J.B."/>
            <person name="Lin N."/>
            <person name="Zhang H."/>
            <person name="Zhang X."/>
            <person name="Huang J."/>
            <person name="Zhang X."/>
            <person name="Sun H."/>
            <person name="Wang H."/>
        </authorList>
    </citation>
    <scope>NUCLEOTIDE SEQUENCE [LARGE SCALE GENOMIC DNA]</scope>
    <source>
        <strain evidence="1">TB1705</strain>
        <tissue evidence="1">Leaf</tissue>
    </source>
</reference>
<dbReference type="AlphaFoldDB" id="A0A7J7NE24"/>
<protein>
    <submittedName>
        <fullName evidence="1">Uncharacterized protein</fullName>
    </submittedName>
</protein>
<dbReference type="EMBL" id="JACGCM010000853">
    <property type="protein sequence ID" value="KAF6165426.1"/>
    <property type="molecule type" value="Genomic_DNA"/>
</dbReference>
<feature type="non-terminal residue" evidence="1">
    <location>
        <position position="53"/>
    </location>
</feature>
<comment type="caution">
    <text evidence="1">The sequence shown here is derived from an EMBL/GenBank/DDBJ whole genome shotgun (WGS) entry which is preliminary data.</text>
</comment>
<sequence length="53" mass="5968">IRLTRGEVPLGGYNTENHPIEVCSQSQGRLHSRTCDFQRAGEEVSIIFIIDHS</sequence>
<keyword evidence="2" id="KW-1185">Reference proteome</keyword>